<keyword evidence="20" id="KW-1185">Reference proteome</keyword>
<dbReference type="SMART" id="SM00382">
    <property type="entry name" value="AAA"/>
    <property type="match status" value="2"/>
</dbReference>
<dbReference type="FunFam" id="3.40.50.300:FF:000010">
    <property type="entry name" value="Chaperone clpB 1, putative"/>
    <property type="match status" value="1"/>
</dbReference>
<dbReference type="GO" id="GO:0034605">
    <property type="term" value="P:cellular response to heat"/>
    <property type="evidence" value="ECO:0007669"/>
    <property type="project" value="TreeGrafter"/>
</dbReference>
<feature type="compositionally biased region" description="Basic and acidic residues" evidence="17">
    <location>
        <begin position="606"/>
        <end position="617"/>
    </location>
</feature>
<reference evidence="19" key="3">
    <citation type="submission" date="2023-05" db="EMBL/GenBank/DDBJ databases">
        <authorList>
            <person name="Smith C.H."/>
        </authorList>
    </citation>
    <scope>NUCLEOTIDE SEQUENCE</scope>
    <source>
        <strain evidence="19">CHS0354</strain>
        <tissue evidence="19">Mantle</tissue>
    </source>
</reference>
<comment type="subunit">
    <text evidence="3">Homooctamer.</text>
</comment>
<dbReference type="InterPro" id="IPR050130">
    <property type="entry name" value="ClpA_ClpB"/>
</dbReference>
<dbReference type="Gene3D" id="1.10.1780.10">
    <property type="entry name" value="Clp, N-terminal domain"/>
    <property type="match status" value="1"/>
</dbReference>
<organism evidence="19 20">
    <name type="scientific">Potamilus streckersoni</name>
    <dbReference type="NCBI Taxonomy" id="2493646"/>
    <lineage>
        <taxon>Eukaryota</taxon>
        <taxon>Metazoa</taxon>
        <taxon>Spiralia</taxon>
        <taxon>Lophotrochozoa</taxon>
        <taxon>Mollusca</taxon>
        <taxon>Bivalvia</taxon>
        <taxon>Autobranchia</taxon>
        <taxon>Heteroconchia</taxon>
        <taxon>Palaeoheterodonta</taxon>
        <taxon>Unionida</taxon>
        <taxon>Unionoidea</taxon>
        <taxon>Unionidae</taxon>
        <taxon>Ambleminae</taxon>
        <taxon>Lampsilini</taxon>
        <taxon>Potamilus</taxon>
    </lineage>
</organism>
<dbReference type="GO" id="GO:0016887">
    <property type="term" value="F:ATP hydrolysis activity"/>
    <property type="evidence" value="ECO:0007669"/>
    <property type="project" value="InterPro"/>
</dbReference>
<evidence type="ECO:0000256" key="4">
    <source>
        <dbReference type="ARBA" id="ARBA00012415"/>
    </source>
</evidence>
<dbReference type="EMBL" id="JAEAOA010000799">
    <property type="protein sequence ID" value="KAK3586183.1"/>
    <property type="molecule type" value="Genomic_DNA"/>
</dbReference>
<dbReference type="Gene3D" id="3.90.550.10">
    <property type="entry name" value="Spore Coat Polysaccharide Biosynthesis Protein SpsA, Chain A"/>
    <property type="match status" value="1"/>
</dbReference>
<dbReference type="Proteomes" id="UP001195483">
    <property type="component" value="Unassembled WGS sequence"/>
</dbReference>
<dbReference type="Gene3D" id="2.160.10.10">
    <property type="entry name" value="Hexapeptide repeat proteins"/>
    <property type="match status" value="1"/>
</dbReference>
<dbReference type="InterPro" id="IPR058680">
    <property type="entry name" value="NBD_SMAX1-like"/>
</dbReference>
<dbReference type="Pfam" id="PF17871">
    <property type="entry name" value="AAA_lid_9"/>
    <property type="match status" value="1"/>
</dbReference>
<comment type="caution">
    <text evidence="19">The sequence shown here is derived from an EMBL/GenBank/DDBJ whole genome shotgun (WGS) entry which is preliminary data.</text>
</comment>
<dbReference type="EC" id="2.7.7.9" evidence="4"/>
<evidence type="ECO:0000256" key="13">
    <source>
        <dbReference type="ARBA" id="ARBA00031959"/>
    </source>
</evidence>
<dbReference type="FunFam" id="2.160.10.10:FF:000001">
    <property type="entry name" value="UTP--glucose-1-phosphate uridylyltransferase"/>
    <property type="match status" value="1"/>
</dbReference>
<evidence type="ECO:0000256" key="7">
    <source>
        <dbReference type="ARBA" id="ARBA00022695"/>
    </source>
</evidence>
<dbReference type="PRINTS" id="PR00300">
    <property type="entry name" value="CLPPROTEASEA"/>
</dbReference>
<feature type="region of interest" description="Disordered" evidence="17">
    <location>
        <begin position="592"/>
        <end position="617"/>
    </location>
</feature>
<dbReference type="FunFam" id="3.40.50.300:FF:000120">
    <property type="entry name" value="ATP-dependent chaperone ClpB"/>
    <property type="match status" value="1"/>
</dbReference>
<dbReference type="CDD" id="cd00009">
    <property type="entry name" value="AAA"/>
    <property type="match status" value="1"/>
</dbReference>
<dbReference type="InterPro" id="IPR019489">
    <property type="entry name" value="Clp_ATPase_C"/>
</dbReference>
<dbReference type="FunFam" id="3.40.50.300:FF:000025">
    <property type="entry name" value="ATP-dependent Clp protease subunit"/>
    <property type="match status" value="1"/>
</dbReference>
<dbReference type="PROSITE" id="PS00870">
    <property type="entry name" value="CLPAB_1"/>
    <property type="match status" value="1"/>
</dbReference>
<evidence type="ECO:0000256" key="1">
    <source>
        <dbReference type="ARBA" id="ARBA00008675"/>
    </source>
</evidence>
<dbReference type="Pfam" id="PF02861">
    <property type="entry name" value="Clp_N"/>
    <property type="match status" value="1"/>
</dbReference>
<dbReference type="InterPro" id="IPR027417">
    <property type="entry name" value="P-loop_NTPase"/>
</dbReference>
<dbReference type="PROSITE" id="PS51903">
    <property type="entry name" value="CLP_R"/>
    <property type="match status" value="1"/>
</dbReference>
<evidence type="ECO:0000256" key="10">
    <source>
        <dbReference type="ARBA" id="ARBA00022840"/>
    </source>
</evidence>
<dbReference type="InterPro" id="IPR001270">
    <property type="entry name" value="ClpA/B"/>
</dbReference>
<dbReference type="CDD" id="cd19499">
    <property type="entry name" value="RecA-like_ClpB_Hsp104-like"/>
    <property type="match status" value="1"/>
</dbReference>
<dbReference type="GO" id="GO:0005524">
    <property type="term" value="F:ATP binding"/>
    <property type="evidence" value="ECO:0007669"/>
    <property type="project" value="UniProtKB-KW"/>
</dbReference>
<feature type="coiled-coil region" evidence="16">
    <location>
        <begin position="873"/>
        <end position="987"/>
    </location>
</feature>
<dbReference type="SUPFAM" id="SSF53448">
    <property type="entry name" value="Nucleotide-diphospho-sugar transferases"/>
    <property type="match status" value="1"/>
</dbReference>
<dbReference type="PANTHER" id="PTHR11638:SF18">
    <property type="entry name" value="HEAT SHOCK PROTEIN 104"/>
    <property type="match status" value="1"/>
</dbReference>
<evidence type="ECO:0000256" key="9">
    <source>
        <dbReference type="ARBA" id="ARBA00022741"/>
    </source>
</evidence>
<dbReference type="SUPFAM" id="SSF81923">
    <property type="entry name" value="Double Clp-N motif"/>
    <property type="match status" value="1"/>
</dbReference>
<evidence type="ECO:0000256" key="12">
    <source>
        <dbReference type="ARBA" id="ARBA00023579"/>
    </source>
</evidence>
<reference evidence="19" key="1">
    <citation type="journal article" date="2021" name="Genome Biol. Evol.">
        <title>A High-Quality Reference Genome for a Parasitic Bivalve with Doubly Uniparental Inheritance (Bivalvia: Unionida).</title>
        <authorList>
            <person name="Smith C.H."/>
        </authorList>
    </citation>
    <scope>NUCLEOTIDE SEQUENCE</scope>
    <source>
        <strain evidence="19">CHS0354</strain>
    </source>
</reference>
<dbReference type="Pfam" id="PF10431">
    <property type="entry name" value="ClpB_D2-small"/>
    <property type="match status" value="1"/>
</dbReference>
<dbReference type="Gene3D" id="1.10.8.60">
    <property type="match status" value="1"/>
</dbReference>
<dbReference type="GO" id="GO:0003983">
    <property type="term" value="F:UTP:glucose-1-phosphate uridylyltransferase activity"/>
    <property type="evidence" value="ECO:0007669"/>
    <property type="project" value="UniProtKB-EC"/>
</dbReference>
<keyword evidence="6" id="KW-0808">Transferase</keyword>
<protein>
    <recommendedName>
        <fullName evidence="5">UTP--glucose-1-phosphate uridylyltransferase</fullName>
        <ecNumber evidence="4">2.7.7.9</ecNumber>
    </recommendedName>
    <alternativeName>
        <fullName evidence="13">UDP-glucose pyrophosphorylase</fullName>
    </alternativeName>
</protein>
<dbReference type="InterPro" id="IPR004176">
    <property type="entry name" value="Clp_R_N"/>
</dbReference>
<reference evidence="19" key="2">
    <citation type="journal article" date="2021" name="Genome Biol. Evol.">
        <title>Developing a high-quality reference genome for a parasitic bivalve with doubly uniparental inheritance (Bivalvia: Unionida).</title>
        <authorList>
            <person name="Smith C.H."/>
        </authorList>
    </citation>
    <scope>NUCLEOTIDE SEQUENCE</scope>
    <source>
        <strain evidence="19">CHS0354</strain>
        <tissue evidence="19">Mantle</tissue>
    </source>
</reference>
<dbReference type="FunFam" id="3.90.550.10:FF:000002">
    <property type="entry name" value="UTP--glucose-1-phosphate uridylyltransferase"/>
    <property type="match status" value="1"/>
</dbReference>
<dbReference type="InterPro" id="IPR003959">
    <property type="entry name" value="ATPase_AAA_core"/>
</dbReference>
<dbReference type="GO" id="GO:0005737">
    <property type="term" value="C:cytoplasm"/>
    <property type="evidence" value="ECO:0007669"/>
    <property type="project" value="TreeGrafter"/>
</dbReference>
<comment type="similarity">
    <text evidence="1">Belongs to the ClpA/ClpB family.</text>
</comment>
<evidence type="ECO:0000313" key="19">
    <source>
        <dbReference type="EMBL" id="KAK3586183.1"/>
    </source>
</evidence>
<comment type="similarity">
    <text evidence="2">Belongs to the UDPGP type 1 family.</text>
</comment>
<proteinExistence type="inferred from homology"/>
<dbReference type="Pfam" id="PF23569">
    <property type="entry name" value="NBD_SMAX1"/>
    <property type="match status" value="1"/>
</dbReference>
<evidence type="ECO:0000256" key="11">
    <source>
        <dbReference type="ARBA" id="ARBA00023186"/>
    </source>
</evidence>
<evidence type="ECO:0000256" key="17">
    <source>
        <dbReference type="SAM" id="MobiDB-lite"/>
    </source>
</evidence>
<keyword evidence="10" id="KW-0067">ATP-binding</keyword>
<keyword evidence="7" id="KW-0548">Nucleotidyltransferase</keyword>
<evidence type="ECO:0000259" key="18">
    <source>
        <dbReference type="PROSITE" id="PS51903"/>
    </source>
</evidence>
<accession>A0AAE0VPV6</accession>
<evidence type="ECO:0000256" key="16">
    <source>
        <dbReference type="SAM" id="Coils"/>
    </source>
</evidence>
<name>A0AAE0VPV6_9BIVA</name>
<keyword evidence="9" id="KW-0547">Nucleotide-binding</keyword>
<evidence type="ECO:0000256" key="6">
    <source>
        <dbReference type="ARBA" id="ARBA00022679"/>
    </source>
</evidence>
<gene>
    <name evidence="19" type="ORF">CHS0354_013133</name>
</gene>
<keyword evidence="11" id="KW-0143">Chaperone</keyword>
<keyword evidence="8 15" id="KW-0677">Repeat</keyword>
<dbReference type="InterPro" id="IPR041546">
    <property type="entry name" value="ClpA/ClpB_AAA_lid"/>
</dbReference>
<dbReference type="InterPro" id="IPR018368">
    <property type="entry name" value="ClpA/B_CS1"/>
</dbReference>
<dbReference type="Pfam" id="PF01704">
    <property type="entry name" value="UDPGP"/>
    <property type="match status" value="1"/>
</dbReference>
<dbReference type="InterPro" id="IPR028299">
    <property type="entry name" value="ClpA/B_CS2"/>
</dbReference>
<dbReference type="InterPro" id="IPR003593">
    <property type="entry name" value="AAA+_ATPase"/>
</dbReference>
<comment type="function">
    <text evidence="12">UTP--glucose-1-phosphate uridylyltransferase catalyzing the conversion of glucose-1-phosphate into UDP-glucose, a crucial precursor for the production of glycogen.</text>
</comment>
<dbReference type="InterPro" id="IPR036628">
    <property type="entry name" value="Clp_N_dom_sf"/>
</dbReference>
<dbReference type="SUPFAM" id="SSF52540">
    <property type="entry name" value="P-loop containing nucleoside triphosphate hydrolases"/>
    <property type="match status" value="2"/>
</dbReference>
<evidence type="ECO:0000313" key="20">
    <source>
        <dbReference type="Proteomes" id="UP001195483"/>
    </source>
</evidence>
<evidence type="ECO:0000256" key="14">
    <source>
        <dbReference type="ARBA" id="ARBA00047432"/>
    </source>
</evidence>
<dbReference type="Pfam" id="PF07724">
    <property type="entry name" value="AAA_2"/>
    <property type="match status" value="1"/>
</dbReference>
<evidence type="ECO:0000256" key="15">
    <source>
        <dbReference type="PROSITE-ProRule" id="PRU01251"/>
    </source>
</evidence>
<dbReference type="InterPro" id="IPR029044">
    <property type="entry name" value="Nucleotide-diphossugar_trans"/>
</dbReference>
<evidence type="ECO:0000256" key="3">
    <source>
        <dbReference type="ARBA" id="ARBA00011823"/>
    </source>
</evidence>
<keyword evidence="16" id="KW-0175">Coiled coil</keyword>
<dbReference type="PROSITE" id="PS00871">
    <property type="entry name" value="CLPAB_2"/>
    <property type="match status" value="1"/>
</dbReference>
<dbReference type="Gene3D" id="3.40.50.300">
    <property type="entry name" value="P-loop containing nucleotide triphosphate hydrolases"/>
    <property type="match status" value="3"/>
</dbReference>
<evidence type="ECO:0000256" key="5">
    <source>
        <dbReference type="ARBA" id="ARBA00019048"/>
    </source>
</evidence>
<evidence type="ECO:0000256" key="2">
    <source>
        <dbReference type="ARBA" id="ARBA00010401"/>
    </source>
</evidence>
<dbReference type="SMART" id="SM01086">
    <property type="entry name" value="ClpB_D2-small"/>
    <property type="match status" value="1"/>
</dbReference>
<sequence>MKHLKNNDLTLAISEAAKNSHFYQTSNTENNINPLQSLDSIPEISPEDKRNILNRLAVCKLNGGLGTSMGCRGPKSLIEVRNGKSFMDFVLEQMTVSKEQFGGDIPLLLMNSFYTDKDTVDFLEQYRETVQVMPFCQNKFHRLDRRSMLPLDPKEFGDEAFYPPGHGDFYYCIEKSGLLDKLIRAGKDYIFISNIDNLGAVIDERIPHFMAQNGIAFLCEVADKTRADVKGGTFVSTEGGGISLLEQTQTPPHFRKEFEKVSRFKIFNTNNLWINLHELKRLLSLQSVKTDLIFNYKQVKETDVVQLETAIASAISSFSNSALLSVPRSRFIPVKKTEDLMLVRSNLFTETDGQLRVNPDRQFAHLPLIRLGKYFHTVDSLEARMPEIPDILELDLLTVVGDVRFGRGVSLIANVIITCTGETLTIPDRAVLNNKVVYGMEDRERDNPMRMEIFTPDARKIIYDARRRVKQAGYKTLEPEYLFLALLNSDNSRLVNLFKIMGIDCPRLADIIETRIPRRITPIVIDEAQIYLSRQTELLIKKAVLEADDMRSDKVDPIHILLAVSGTSGQLTFELVRSRGLTRQSISGALRKLETEEETTAAQTQKKPDEKKENEETEVDPLKKYCLDLLKRARENRFDPVFGRDEEVRLLIQVLLRRSKNNPVLIGHSGVGKTAIVEGLAQRIISGDVPESLKNMKLYELDLASMIAGARYRGDFEDRLKLLLAKIESSNRQIILFIDELHILVGAGATDGAMDASNMLKPALARGELRCVGATTFDEYKKYIEKDPALARRFQKVTVKEPDTEDCISMLRNLKAKYEVHHGVRIKDAAIIAAVRLSRRYITDRFLPDKAIDLIDESASKLRIEIDSMPTELDSTSRRLTQLEIEKAALAKETDKATEQRTIEIEREILHLKEKYTNLRNRWEEERYAIREIKKLKEQIELHSQEEMEAVRLGDLERAARIKYGILDELEKKLHKLNSQMDDSEKGRILREEVGEEDIAAILAKWTGIPISKMLTQEREKLLHMEDILAKKIIGQQQAIHVVSNSIRRARAGIQDPVRPWGCFLFMGPTGVGKTELVKNLADFLFNDMKAIIRLDMSEYMEKHAVSRLIGAPPGYVGFEEGGILTEAVRQKPYAVVLFDEIEKAHREIFNVLLQILDEGHLTDSRGNTINFKNTIIILTTNIGSDALLGGHSDYKSLRAVLMQHFKPEFINRLDEIVPFEPLKSEHIRRIVRLQAQKLSTRLEEQKIKFDLAEDAEIYLADAGYDAEFGARPIKRLMQQEIENKIAFLMTEGSIKENSRVIAKIYQDRLSIFYS</sequence>
<feature type="domain" description="Clp R" evidence="18">
    <location>
        <begin position="451"/>
        <end position="596"/>
    </location>
</feature>
<evidence type="ECO:0000256" key="8">
    <source>
        <dbReference type="ARBA" id="ARBA00022737"/>
    </source>
</evidence>
<dbReference type="PANTHER" id="PTHR11638">
    <property type="entry name" value="ATP-DEPENDENT CLP PROTEASE"/>
    <property type="match status" value="1"/>
</dbReference>
<comment type="catalytic activity">
    <reaction evidence="14">
        <text>alpha-D-glucose 1-phosphate + UTP + H(+) = UDP-alpha-D-glucose + diphosphate</text>
        <dbReference type="Rhea" id="RHEA:19889"/>
        <dbReference type="ChEBI" id="CHEBI:15378"/>
        <dbReference type="ChEBI" id="CHEBI:33019"/>
        <dbReference type="ChEBI" id="CHEBI:46398"/>
        <dbReference type="ChEBI" id="CHEBI:58601"/>
        <dbReference type="ChEBI" id="CHEBI:58885"/>
        <dbReference type="EC" id="2.7.7.9"/>
    </reaction>
    <physiologicalReaction direction="left-to-right" evidence="14">
        <dbReference type="Rhea" id="RHEA:19890"/>
    </physiologicalReaction>
</comment>
<dbReference type="InterPro" id="IPR002618">
    <property type="entry name" value="UDPGP_fam"/>
</dbReference>